<dbReference type="SUPFAM" id="SSF50998">
    <property type="entry name" value="Quinoprotein alcohol dehydrogenase-like"/>
    <property type="match status" value="2"/>
</dbReference>
<dbReference type="Proteomes" id="UP000317046">
    <property type="component" value="Unassembled WGS sequence"/>
</dbReference>
<accession>A0A4Y3KVA3</accession>
<evidence type="ECO:0000256" key="1">
    <source>
        <dbReference type="SAM" id="MobiDB-lite"/>
    </source>
</evidence>
<protein>
    <recommendedName>
        <fullName evidence="2">Pyrrolo-quinoline quinone repeat domain-containing protein</fullName>
    </recommendedName>
</protein>
<proteinExistence type="predicted"/>
<organism evidence="3 4">
    <name type="scientific">Cellulomonas cellasea</name>
    <dbReference type="NCBI Taxonomy" id="43670"/>
    <lineage>
        <taxon>Bacteria</taxon>
        <taxon>Bacillati</taxon>
        <taxon>Actinomycetota</taxon>
        <taxon>Actinomycetes</taxon>
        <taxon>Micrococcales</taxon>
        <taxon>Cellulomonadaceae</taxon>
        <taxon>Cellulomonas</taxon>
    </lineage>
</organism>
<dbReference type="PANTHER" id="PTHR34512">
    <property type="entry name" value="CELL SURFACE PROTEIN"/>
    <property type="match status" value="1"/>
</dbReference>
<dbReference type="PANTHER" id="PTHR34512:SF30">
    <property type="entry name" value="OUTER MEMBRANE PROTEIN ASSEMBLY FACTOR BAMB"/>
    <property type="match status" value="1"/>
</dbReference>
<comment type="caution">
    <text evidence="3">The sequence shown here is derived from an EMBL/GenBank/DDBJ whole genome shotgun (WGS) entry which is preliminary data.</text>
</comment>
<dbReference type="InterPro" id="IPR015943">
    <property type="entry name" value="WD40/YVTN_repeat-like_dom_sf"/>
</dbReference>
<gene>
    <name evidence="3" type="ORF">CCE01nite_13430</name>
</gene>
<feature type="compositionally biased region" description="Polar residues" evidence="1">
    <location>
        <begin position="262"/>
        <end position="272"/>
    </location>
</feature>
<feature type="region of interest" description="Disordered" evidence="1">
    <location>
        <begin position="346"/>
        <end position="367"/>
    </location>
</feature>
<name>A0A4Y3KVA3_9CELL</name>
<dbReference type="Pfam" id="PF13360">
    <property type="entry name" value="PQQ_2"/>
    <property type="match status" value="2"/>
</dbReference>
<dbReference type="RefSeq" id="WP_141372098.1">
    <property type="nucleotide sequence ID" value="NZ_BJLR01000013.1"/>
</dbReference>
<feature type="domain" description="Pyrrolo-quinoline quinone repeat" evidence="2">
    <location>
        <begin position="135"/>
        <end position="302"/>
    </location>
</feature>
<feature type="domain" description="Pyrrolo-quinoline quinone repeat" evidence="2">
    <location>
        <begin position="420"/>
        <end position="501"/>
    </location>
</feature>
<keyword evidence="4" id="KW-1185">Reference proteome</keyword>
<evidence type="ECO:0000259" key="2">
    <source>
        <dbReference type="Pfam" id="PF13360"/>
    </source>
</evidence>
<dbReference type="Gene3D" id="2.40.128.630">
    <property type="match status" value="1"/>
</dbReference>
<sequence>MSREPHVEVELVEGAPSDALGPPPDADGASVEGARAPRPRRAGRPSWLRPRTLVAGVLVVVAGLAGTQAVLDARERAADARFADVPGVVAPLSPDLGVLWRPRPEQMDVLWSGLQEAGGLGVGARFDESGAPSAVALDPRTGDIVWSVPLGDADPVLADTLILPRVPCDVSDGLLVCLVGSAYGPATPREGSVEGDEPAPVPGRAELVVLDASDGAVVRRAPEEVGTTLLALGDVVVTARVEPDASIAVRTLDARSGDEAWTHTTPPGTATPSDAELGGDGAPAVTPVGDAVLVHAGDGGVRLAADGTVEATYAPVTDGDEDAALTVARGHVLRHSDGRGAGELLADDGTSTALPAGSPHQLSVDDGTEPDLLLLPSRSGDGLDGWDARTSRLRWSRPDVPYSGAAMLDGTLYVANAGGAVALDPADGTTRWRSEAPPAGSSLAVSSTVSLLTDGRVLGVVGQRVSGPPVVLAFTLSDGRLAWTAELPGDVQSVLVAGRVVIGWGRGAPERAVLG</sequence>
<dbReference type="EMBL" id="BJLR01000013">
    <property type="protein sequence ID" value="GEA87394.1"/>
    <property type="molecule type" value="Genomic_DNA"/>
</dbReference>
<dbReference type="AlphaFoldDB" id="A0A4Y3KVA3"/>
<reference evidence="3" key="1">
    <citation type="submission" date="2019-06" db="EMBL/GenBank/DDBJ databases">
        <title>Whole genome shotgun sequence of Cellulomonas cellasea NBRC 3753.</title>
        <authorList>
            <person name="Hosoyama A."/>
            <person name="Uohara A."/>
            <person name="Ohji S."/>
            <person name="Ichikawa N."/>
        </authorList>
    </citation>
    <scope>NUCLEOTIDE SEQUENCE [LARGE SCALE GENOMIC DNA]</scope>
    <source>
        <strain evidence="3">NBRC 3753</strain>
    </source>
</reference>
<dbReference type="InterPro" id="IPR011047">
    <property type="entry name" value="Quinoprotein_ADH-like_sf"/>
</dbReference>
<feature type="region of interest" description="Disordered" evidence="1">
    <location>
        <begin position="258"/>
        <end position="284"/>
    </location>
</feature>
<evidence type="ECO:0000313" key="3">
    <source>
        <dbReference type="EMBL" id="GEA87394.1"/>
    </source>
</evidence>
<evidence type="ECO:0000313" key="4">
    <source>
        <dbReference type="Proteomes" id="UP000317046"/>
    </source>
</evidence>
<dbReference type="Gene3D" id="2.130.10.10">
    <property type="entry name" value="YVTN repeat-like/Quinoprotein amine dehydrogenase"/>
    <property type="match status" value="1"/>
</dbReference>
<feature type="region of interest" description="Disordered" evidence="1">
    <location>
        <begin position="1"/>
        <end position="45"/>
    </location>
</feature>
<dbReference type="InterPro" id="IPR002372">
    <property type="entry name" value="PQQ_rpt_dom"/>
</dbReference>